<dbReference type="EMBL" id="CM042013">
    <property type="protein sequence ID" value="KAI3737551.1"/>
    <property type="molecule type" value="Genomic_DNA"/>
</dbReference>
<sequence length="67" mass="7886">MLCVNPYFIWAGISLMPKYKRRSQILKVNLHRLCICKANPLRTQNFPNNFLPPRSIGHQHNQQTPEI</sequence>
<proteinExistence type="predicted"/>
<name>A0ACB9CTF6_CICIN</name>
<dbReference type="Proteomes" id="UP001055811">
    <property type="component" value="Linkage Group LG05"/>
</dbReference>
<evidence type="ECO:0000313" key="1">
    <source>
        <dbReference type="EMBL" id="KAI3737551.1"/>
    </source>
</evidence>
<accession>A0ACB9CTF6</accession>
<protein>
    <submittedName>
        <fullName evidence="1">Uncharacterized protein</fullName>
    </submittedName>
</protein>
<evidence type="ECO:0000313" key="2">
    <source>
        <dbReference type="Proteomes" id="UP001055811"/>
    </source>
</evidence>
<reference evidence="1 2" key="2">
    <citation type="journal article" date="2022" name="Mol. Ecol. Resour.">
        <title>The genomes of chicory, endive, great burdock and yacon provide insights into Asteraceae paleo-polyploidization history and plant inulin production.</title>
        <authorList>
            <person name="Fan W."/>
            <person name="Wang S."/>
            <person name="Wang H."/>
            <person name="Wang A."/>
            <person name="Jiang F."/>
            <person name="Liu H."/>
            <person name="Zhao H."/>
            <person name="Xu D."/>
            <person name="Zhang Y."/>
        </authorList>
    </citation>
    <scope>NUCLEOTIDE SEQUENCE [LARGE SCALE GENOMIC DNA]</scope>
    <source>
        <strain evidence="2">cv. Punajuju</strain>
        <tissue evidence="1">Leaves</tissue>
    </source>
</reference>
<gene>
    <name evidence="1" type="ORF">L2E82_27557</name>
</gene>
<reference evidence="2" key="1">
    <citation type="journal article" date="2022" name="Mol. Ecol. Resour.">
        <title>The genomes of chicory, endive, great burdock and yacon provide insights into Asteraceae palaeo-polyploidization history and plant inulin production.</title>
        <authorList>
            <person name="Fan W."/>
            <person name="Wang S."/>
            <person name="Wang H."/>
            <person name="Wang A."/>
            <person name="Jiang F."/>
            <person name="Liu H."/>
            <person name="Zhao H."/>
            <person name="Xu D."/>
            <person name="Zhang Y."/>
        </authorList>
    </citation>
    <scope>NUCLEOTIDE SEQUENCE [LARGE SCALE GENOMIC DNA]</scope>
    <source>
        <strain evidence="2">cv. Punajuju</strain>
    </source>
</reference>
<keyword evidence="2" id="KW-1185">Reference proteome</keyword>
<comment type="caution">
    <text evidence="1">The sequence shown here is derived from an EMBL/GenBank/DDBJ whole genome shotgun (WGS) entry which is preliminary data.</text>
</comment>
<organism evidence="1 2">
    <name type="scientific">Cichorium intybus</name>
    <name type="common">Chicory</name>
    <dbReference type="NCBI Taxonomy" id="13427"/>
    <lineage>
        <taxon>Eukaryota</taxon>
        <taxon>Viridiplantae</taxon>
        <taxon>Streptophyta</taxon>
        <taxon>Embryophyta</taxon>
        <taxon>Tracheophyta</taxon>
        <taxon>Spermatophyta</taxon>
        <taxon>Magnoliopsida</taxon>
        <taxon>eudicotyledons</taxon>
        <taxon>Gunneridae</taxon>
        <taxon>Pentapetalae</taxon>
        <taxon>asterids</taxon>
        <taxon>campanulids</taxon>
        <taxon>Asterales</taxon>
        <taxon>Asteraceae</taxon>
        <taxon>Cichorioideae</taxon>
        <taxon>Cichorieae</taxon>
        <taxon>Cichoriinae</taxon>
        <taxon>Cichorium</taxon>
    </lineage>
</organism>